<dbReference type="Pfam" id="PF09037">
    <property type="entry name" value="Sulphotransf"/>
    <property type="match status" value="1"/>
</dbReference>
<dbReference type="EMBL" id="QJSQ01000029">
    <property type="protein sequence ID" value="PYE16590.1"/>
    <property type="molecule type" value="Genomic_DNA"/>
</dbReference>
<evidence type="ECO:0000313" key="2">
    <source>
        <dbReference type="EMBL" id="PYE16590.1"/>
    </source>
</evidence>
<evidence type="ECO:0000259" key="1">
    <source>
        <dbReference type="Pfam" id="PF09037"/>
    </source>
</evidence>
<comment type="caution">
    <text evidence="2">The sequence shown here is derived from an EMBL/GenBank/DDBJ whole genome shotgun (WGS) entry which is preliminary data.</text>
</comment>
<feature type="domain" description="Sulphotransferase Stf0" evidence="1">
    <location>
        <begin position="70"/>
        <end position="135"/>
    </location>
</feature>
<dbReference type="InterPro" id="IPR024628">
    <property type="entry name" value="Sulfotransferase_Stf0_dom"/>
</dbReference>
<dbReference type="OrthoDB" id="5562925at2"/>
<sequence length="237" mass="27151">MRSYLFIASEVRSGSTFVAESIAYYINRRFGHEFWDLAKEPWAHVDATTPTSELLDIAHKLYLDRSGYASGKIMCKALSVLHKKALLSPEIKNTFFGENAFWIVVRRKDKLRQAISLATAEKSGVYHFYGDASNADDKEVAIEPLEIERSLKAIMLSDLYLETFARSLPQRQVLSFFYDDFMQDNGKYLNLINELCQFPTDPDALPVMNLARLTPTGQSGKRDAYEKFCAWLLENYD</sequence>
<dbReference type="GO" id="GO:0016740">
    <property type="term" value="F:transferase activity"/>
    <property type="evidence" value="ECO:0007669"/>
    <property type="project" value="UniProtKB-KW"/>
</dbReference>
<evidence type="ECO:0000313" key="3">
    <source>
        <dbReference type="Proteomes" id="UP000247772"/>
    </source>
</evidence>
<proteinExistence type="predicted"/>
<accession>A0A2V4T1L8</accession>
<keyword evidence="2" id="KW-0808">Transferase</keyword>
<name>A0A2V4T1L8_9BURK</name>
<protein>
    <submittedName>
        <fullName evidence="2">Stf0 sulfotransferase</fullName>
    </submittedName>
</protein>
<reference evidence="2 3" key="1">
    <citation type="submission" date="2018-06" db="EMBL/GenBank/DDBJ databases">
        <title>Genomic Encyclopedia of Type Strains, Phase IV (KMG-V): Genome sequencing to study the core and pangenomes of soil and plant-associated prokaryotes.</title>
        <authorList>
            <person name="Whitman W."/>
        </authorList>
    </citation>
    <scope>NUCLEOTIDE SEQUENCE [LARGE SCALE GENOMIC DNA]</scope>
    <source>
        <strain evidence="2 3">SRCL-318</strain>
    </source>
</reference>
<gene>
    <name evidence="2" type="ORF">C7410_12931</name>
</gene>
<dbReference type="SUPFAM" id="SSF52540">
    <property type="entry name" value="P-loop containing nucleoside triphosphate hydrolases"/>
    <property type="match status" value="1"/>
</dbReference>
<dbReference type="Gene3D" id="3.40.50.300">
    <property type="entry name" value="P-loop containing nucleotide triphosphate hydrolases"/>
    <property type="match status" value="1"/>
</dbReference>
<dbReference type="AlphaFoldDB" id="A0A2V4T1L8"/>
<dbReference type="Proteomes" id="UP000247772">
    <property type="component" value="Unassembled WGS sequence"/>
</dbReference>
<dbReference type="InterPro" id="IPR027417">
    <property type="entry name" value="P-loop_NTPase"/>
</dbReference>
<organism evidence="2 3">
    <name type="scientific">Paraburkholderia silvatlantica</name>
    <dbReference type="NCBI Taxonomy" id="321895"/>
    <lineage>
        <taxon>Bacteria</taxon>
        <taxon>Pseudomonadati</taxon>
        <taxon>Pseudomonadota</taxon>
        <taxon>Betaproteobacteria</taxon>
        <taxon>Burkholderiales</taxon>
        <taxon>Burkholderiaceae</taxon>
        <taxon>Paraburkholderia</taxon>
    </lineage>
</organism>